<evidence type="ECO:0000313" key="9">
    <source>
        <dbReference type="Proteomes" id="UP000027135"/>
    </source>
</evidence>
<dbReference type="GO" id="GO:0070139">
    <property type="term" value="F:SUMO-specific endopeptidase activity"/>
    <property type="evidence" value="ECO:0007669"/>
    <property type="project" value="TreeGrafter"/>
</dbReference>
<keyword evidence="9" id="KW-1185">Reference proteome</keyword>
<protein>
    <submittedName>
        <fullName evidence="8">Sentrin-specific protease 6</fullName>
    </submittedName>
</protein>
<dbReference type="GO" id="GO:0005737">
    <property type="term" value="C:cytoplasm"/>
    <property type="evidence" value="ECO:0007669"/>
    <property type="project" value="TreeGrafter"/>
</dbReference>
<evidence type="ECO:0000313" key="8">
    <source>
        <dbReference type="EMBL" id="KDR10136.1"/>
    </source>
</evidence>
<proteinExistence type="inferred from homology"/>
<evidence type="ECO:0000256" key="1">
    <source>
        <dbReference type="ARBA" id="ARBA00005234"/>
    </source>
</evidence>
<dbReference type="Proteomes" id="UP000027135">
    <property type="component" value="Unassembled WGS sequence"/>
</dbReference>
<keyword evidence="5" id="KW-0378">Hydrolase</keyword>
<gene>
    <name evidence="8" type="ORF">L798_15165</name>
</gene>
<feature type="region of interest" description="Disordered" evidence="6">
    <location>
        <begin position="1282"/>
        <end position="1301"/>
    </location>
</feature>
<dbReference type="InterPro" id="IPR051947">
    <property type="entry name" value="Sentrin-specific_protease"/>
</dbReference>
<dbReference type="GO" id="GO:0005634">
    <property type="term" value="C:nucleus"/>
    <property type="evidence" value="ECO:0007669"/>
    <property type="project" value="TreeGrafter"/>
</dbReference>
<feature type="compositionally biased region" description="Acidic residues" evidence="6">
    <location>
        <begin position="1081"/>
        <end position="1108"/>
    </location>
</feature>
<dbReference type="Gene3D" id="3.30.310.130">
    <property type="entry name" value="Ubiquitin-related"/>
    <property type="match status" value="1"/>
</dbReference>
<feature type="domain" description="Ubiquitin-like protease family profile" evidence="7">
    <location>
        <begin position="903"/>
        <end position="1229"/>
    </location>
</feature>
<dbReference type="GO" id="GO:0016926">
    <property type="term" value="P:protein desumoylation"/>
    <property type="evidence" value="ECO:0007669"/>
    <property type="project" value="TreeGrafter"/>
</dbReference>
<sequence length="1449" mass="161741">MSQFYEVVNGPTTVEELQQLCPNLHVDGGNIQYIINQDETANIQYQHQNHQVIGIDQHTGAAIQLTAYQHHQPLVVDNHQQQGVYVLETADHGAQAAIAVTDVQQQQEQQQLQHQVQQVQQVPAPVPAPHFHPQAQPQQQFHHHLHQQQQQVAQTYYNNMPMTRQAQGNGLTLADAAALMPQRQSMQVAVENNSTDQHAQLVAYQPTKTPARYINRLTHLLEHQQQQQQQQQQQHMLSHVQASNNSAITLPHGRKVSVEDWQCMQEHQQQMAAAAVAANQNERSGVITLTRQETDVSPMMTNVMQQHRPLQVQRQEYAGPRRNFGKARIRTQNALVTNNTIQAIASPTVDHHHHNLLQQHDNVISVGDQMANVQSQHASEDVLQQQQQQQQQQQTGSSTQILILLPDGNQQLVNLNVPQGSCSLKEILEQVGLRMDGNVIVNNSETTGEVPLEQAVVTSVKAEEMPIENQIHQQPDTKPTSEEISQENAVSSSVALGQPEQSTACLPNTGETIAIKTEEPQDIKPVIKEEPRLVPGKLAVCHFCGYTSLDFFRCQRCRRKLPENCKSIPVPDGLKKKSVKEGSISEKYFSKTSLKVDSAEVPKGRGKGRPGKRTKSKLVEEPVCLTLSSDDEENTQSDLDSTAAGERLLNNGQRLSTDGIPYTAPDPEVTSSAMGKEPIIPEEDDTGSDTGENQHSQGVRGGGRELDMDGILDGTIPGSYTLLQCRTVRIGSYKVVPKDRVLLSSVGIRIAVPAIEDESKSVTLSVNIDEIKKVLIHFGRGMPVLFFYIVATAAARVRTALNMESKLGPYYDPTSQDETQRRITLLPERLHEDNKVALKNIFGSLTNVLEELSNKEANDILVRASPKEVQNMMKKAIGVSPLKCKDEIQTILVYPPPPSKGGIPINTEDYACLGEDQFLNDVIIDFYLKYLTLSVLNEEDQSRTHVFSSFFYKRLTTRPVKSLRRSHPVEDDPKLSPAEKRHSRVKSWTKNVNIFEKDFIIIPINEHCHWFLAIICFPGLRGSVRFSDNTPIVVPSIKKIKKVVPKKNTATIEECVKGSLQIGSTTITPIKPTATITLDNCGEEGSDRDEAEADDDEMEQGTSDEEDVLSASHLETPPIEKHRLFSDPAHEEIPITPVKPTPVPRGKGSKPTREPIKQPCILIFDSLAGASRSRVVATLRDYLRIEYKVKEGKDREFNKDTIKGSTPRVPQQTNFTDCGVYVLQYVESFFQDPIKDYYLPMKNLVEWFSEDVVNRKREEIQQLLLRLLVQNNVDIESLNLPKLSFSGNHSESESQEDGMCDMAPDVEASSLEIQSQEETVEGGLVFTCTEEDDYGEEESDMTGESNVGNSSGHSSPDTNSSPDKLGGGDKRSLVNYPESDEGEEQDQRQGQSHMDVDNAATPVVCSEDGKRNNTMLFLKTKRIERHSTRRIDSTPLKKMRTGQSQASDR</sequence>
<evidence type="ECO:0000259" key="7">
    <source>
        <dbReference type="PROSITE" id="PS50600"/>
    </source>
</evidence>
<dbReference type="OrthoDB" id="442460at2759"/>
<organism evidence="8 9">
    <name type="scientific">Zootermopsis nevadensis</name>
    <name type="common">Dampwood termite</name>
    <dbReference type="NCBI Taxonomy" id="136037"/>
    <lineage>
        <taxon>Eukaryota</taxon>
        <taxon>Metazoa</taxon>
        <taxon>Ecdysozoa</taxon>
        <taxon>Arthropoda</taxon>
        <taxon>Hexapoda</taxon>
        <taxon>Insecta</taxon>
        <taxon>Pterygota</taxon>
        <taxon>Neoptera</taxon>
        <taxon>Polyneoptera</taxon>
        <taxon>Dictyoptera</taxon>
        <taxon>Blattodea</taxon>
        <taxon>Blattoidea</taxon>
        <taxon>Termitoidae</taxon>
        <taxon>Termopsidae</taxon>
        <taxon>Zootermopsis</taxon>
    </lineage>
</organism>
<dbReference type="FunCoup" id="A0A067QYT0">
    <property type="interactions" value="681"/>
</dbReference>
<feature type="region of interest" description="Disordered" evidence="6">
    <location>
        <begin position="597"/>
        <end position="704"/>
    </location>
</feature>
<evidence type="ECO:0000256" key="5">
    <source>
        <dbReference type="ARBA" id="ARBA00022801"/>
    </source>
</evidence>
<dbReference type="PANTHER" id="PTHR46896">
    <property type="entry name" value="SENTRIN-SPECIFIC PROTEASE"/>
    <property type="match status" value="1"/>
</dbReference>
<dbReference type="MEROPS" id="C48.A07"/>
<accession>A0A067QYT0</accession>
<dbReference type="FunFam" id="1.10.418.20:FF:000001">
    <property type="entry name" value="sentrin-specific protease 6 isoform X1"/>
    <property type="match status" value="1"/>
</dbReference>
<keyword evidence="4" id="KW-0833">Ubl conjugation pathway</keyword>
<feature type="region of interest" description="Disordered" evidence="6">
    <location>
        <begin position="1132"/>
        <end position="1154"/>
    </location>
</feature>
<reference evidence="8 9" key="1">
    <citation type="journal article" date="2014" name="Nat. Commun.">
        <title>Molecular traces of alternative social organization in a termite genome.</title>
        <authorList>
            <person name="Terrapon N."/>
            <person name="Li C."/>
            <person name="Robertson H.M."/>
            <person name="Ji L."/>
            <person name="Meng X."/>
            <person name="Booth W."/>
            <person name="Chen Z."/>
            <person name="Childers C.P."/>
            <person name="Glastad K.M."/>
            <person name="Gokhale K."/>
            <person name="Gowin J."/>
            <person name="Gronenberg W."/>
            <person name="Hermansen R.A."/>
            <person name="Hu H."/>
            <person name="Hunt B.G."/>
            <person name="Huylmans A.K."/>
            <person name="Khalil S.M."/>
            <person name="Mitchell R.D."/>
            <person name="Munoz-Torres M.C."/>
            <person name="Mustard J.A."/>
            <person name="Pan H."/>
            <person name="Reese J.T."/>
            <person name="Scharf M.E."/>
            <person name="Sun F."/>
            <person name="Vogel H."/>
            <person name="Xiao J."/>
            <person name="Yang W."/>
            <person name="Yang Z."/>
            <person name="Yang Z."/>
            <person name="Zhou J."/>
            <person name="Zhu J."/>
            <person name="Brent C.S."/>
            <person name="Elsik C.G."/>
            <person name="Goodisman M.A."/>
            <person name="Liberles D.A."/>
            <person name="Roe R.M."/>
            <person name="Vargo E.L."/>
            <person name="Vilcinskas A."/>
            <person name="Wang J."/>
            <person name="Bornberg-Bauer E."/>
            <person name="Korb J."/>
            <person name="Zhang G."/>
            <person name="Liebig J."/>
        </authorList>
    </citation>
    <scope>NUCLEOTIDE SEQUENCE [LARGE SCALE GENOMIC DNA]</scope>
    <source>
        <tissue evidence="8">Whole organism</tissue>
    </source>
</reference>
<dbReference type="eggNOG" id="KOG0779">
    <property type="taxonomic scope" value="Eukaryota"/>
</dbReference>
<evidence type="ECO:0000256" key="2">
    <source>
        <dbReference type="ARBA" id="ARBA00022553"/>
    </source>
</evidence>
<feature type="region of interest" description="Disordered" evidence="6">
    <location>
        <begin position="1077"/>
        <end position="1112"/>
    </location>
</feature>
<feature type="compositionally biased region" description="Polar residues" evidence="6">
    <location>
        <begin position="1342"/>
        <end position="1362"/>
    </location>
</feature>
<dbReference type="InterPro" id="IPR003653">
    <property type="entry name" value="Peptidase_C48_C"/>
</dbReference>
<dbReference type="Gene3D" id="1.10.418.20">
    <property type="match status" value="2"/>
</dbReference>
<dbReference type="FunFam" id="1.10.418.20:FF:000004">
    <property type="entry name" value="sentrin-specific protease 7 isoform X1"/>
    <property type="match status" value="1"/>
</dbReference>
<dbReference type="STRING" id="136037.A0A067QYT0"/>
<keyword evidence="2" id="KW-0597">Phosphoprotein</keyword>
<dbReference type="InterPro" id="IPR038765">
    <property type="entry name" value="Papain-like_cys_pep_sf"/>
</dbReference>
<keyword evidence="3 8" id="KW-0645">Protease</keyword>
<dbReference type="PANTHER" id="PTHR46896:SF3">
    <property type="entry name" value="FI06413P-RELATED"/>
    <property type="match status" value="1"/>
</dbReference>
<dbReference type="PROSITE" id="PS50600">
    <property type="entry name" value="ULP_PROTEASE"/>
    <property type="match status" value="1"/>
</dbReference>
<dbReference type="InParanoid" id="A0A067QYT0"/>
<feature type="compositionally biased region" description="Polar residues" evidence="6">
    <location>
        <begin position="688"/>
        <end position="697"/>
    </location>
</feature>
<feature type="compositionally biased region" description="Basic residues" evidence="6">
    <location>
        <begin position="604"/>
        <end position="616"/>
    </location>
</feature>
<feature type="region of interest" description="Disordered" evidence="6">
    <location>
        <begin position="1333"/>
        <end position="1449"/>
    </location>
</feature>
<comment type="similarity">
    <text evidence="1">Belongs to the peptidase C48 family.</text>
</comment>
<dbReference type="Pfam" id="PF02902">
    <property type="entry name" value="Peptidase_C48"/>
    <property type="match status" value="1"/>
</dbReference>
<name>A0A067QYT0_ZOONE</name>
<dbReference type="GO" id="GO:0006508">
    <property type="term" value="P:proteolysis"/>
    <property type="evidence" value="ECO:0007669"/>
    <property type="project" value="UniProtKB-KW"/>
</dbReference>
<evidence type="ECO:0000256" key="6">
    <source>
        <dbReference type="SAM" id="MobiDB-lite"/>
    </source>
</evidence>
<evidence type="ECO:0000256" key="3">
    <source>
        <dbReference type="ARBA" id="ARBA00022670"/>
    </source>
</evidence>
<dbReference type="EMBL" id="KK853183">
    <property type="protein sequence ID" value="KDR10136.1"/>
    <property type="molecule type" value="Genomic_DNA"/>
</dbReference>
<dbReference type="SUPFAM" id="SSF54001">
    <property type="entry name" value="Cysteine proteinases"/>
    <property type="match status" value="1"/>
</dbReference>
<evidence type="ECO:0000256" key="4">
    <source>
        <dbReference type="ARBA" id="ARBA00022786"/>
    </source>
</evidence>